<dbReference type="PANTHER" id="PTHR46769">
    <property type="entry name" value="POLYCYSTIC KIDNEY AND HEPATIC DISEASE 1 (AUTOSOMAL RECESSIVE)-LIKE 1"/>
    <property type="match status" value="1"/>
</dbReference>
<dbReference type="SUPFAM" id="SSF54001">
    <property type="entry name" value="Cysteine proteinases"/>
    <property type="match status" value="1"/>
</dbReference>
<dbReference type="GO" id="GO:0008234">
    <property type="term" value="F:cysteine-type peptidase activity"/>
    <property type="evidence" value="ECO:0007669"/>
    <property type="project" value="InterPro"/>
</dbReference>
<evidence type="ECO:0000256" key="2">
    <source>
        <dbReference type="SAM" id="SignalP"/>
    </source>
</evidence>
<dbReference type="GO" id="GO:0005975">
    <property type="term" value="P:carbohydrate metabolic process"/>
    <property type="evidence" value="ECO:0007669"/>
    <property type="project" value="UniProtKB-ARBA"/>
</dbReference>
<dbReference type="SUPFAM" id="SSF81296">
    <property type="entry name" value="E set domains"/>
    <property type="match status" value="9"/>
</dbReference>
<keyword evidence="6" id="KW-1185">Reference proteome</keyword>
<dbReference type="SMART" id="SM00429">
    <property type="entry name" value="IPT"/>
    <property type="match status" value="9"/>
</dbReference>
<feature type="signal peptide" evidence="2">
    <location>
        <begin position="1"/>
        <end position="27"/>
    </location>
</feature>
<dbReference type="CDD" id="cd00603">
    <property type="entry name" value="IPT_PCSR"/>
    <property type="match status" value="4"/>
</dbReference>
<evidence type="ECO:0000259" key="4">
    <source>
        <dbReference type="SMART" id="SM00645"/>
    </source>
</evidence>
<feature type="domain" description="IPT/TIG" evidence="3">
    <location>
        <begin position="642"/>
        <end position="721"/>
    </location>
</feature>
<feature type="domain" description="IPT/TIG" evidence="3">
    <location>
        <begin position="292"/>
        <end position="378"/>
    </location>
</feature>
<reference evidence="6" key="1">
    <citation type="submission" date="2016-10" db="EMBL/GenBank/DDBJ databases">
        <authorList>
            <person name="Varghese N."/>
            <person name="Submissions S."/>
        </authorList>
    </citation>
    <scope>NUCLEOTIDE SEQUENCE [LARGE SCALE GENOMIC DNA]</scope>
    <source>
        <strain evidence="6">DSM 45245</strain>
    </source>
</reference>
<feature type="domain" description="IPT/TIG" evidence="3">
    <location>
        <begin position="983"/>
        <end position="1066"/>
    </location>
</feature>
<feature type="domain" description="IPT/TIG" evidence="3">
    <location>
        <begin position="381"/>
        <end position="464"/>
    </location>
</feature>
<feature type="domain" description="IPT/TIG" evidence="3">
    <location>
        <begin position="893"/>
        <end position="979"/>
    </location>
</feature>
<dbReference type="PANTHER" id="PTHR46769:SF2">
    <property type="entry name" value="FIBROCYSTIN-L ISOFORM 2 PRECURSOR-RELATED"/>
    <property type="match status" value="1"/>
</dbReference>
<keyword evidence="1 2" id="KW-0732">Signal</keyword>
<dbReference type="SMART" id="SM00645">
    <property type="entry name" value="Pept_C1"/>
    <property type="match status" value="1"/>
</dbReference>
<dbReference type="InterPro" id="IPR014756">
    <property type="entry name" value="Ig_E-set"/>
</dbReference>
<feature type="chain" id="PRO_5038530069" evidence="2">
    <location>
        <begin position="28"/>
        <end position="1068"/>
    </location>
</feature>
<dbReference type="InterPro" id="IPR002909">
    <property type="entry name" value="IPT_dom"/>
</dbReference>
<evidence type="ECO:0000259" key="3">
    <source>
        <dbReference type="SMART" id="SM00429"/>
    </source>
</evidence>
<organism evidence="5 6">
    <name type="scientific">Micromonospora pattaloongensis</name>
    <dbReference type="NCBI Taxonomy" id="405436"/>
    <lineage>
        <taxon>Bacteria</taxon>
        <taxon>Bacillati</taxon>
        <taxon>Actinomycetota</taxon>
        <taxon>Actinomycetes</taxon>
        <taxon>Micromonosporales</taxon>
        <taxon>Micromonosporaceae</taxon>
        <taxon>Micromonospora</taxon>
    </lineage>
</organism>
<dbReference type="Gene3D" id="2.60.40.10">
    <property type="entry name" value="Immunoglobulins"/>
    <property type="match status" value="9"/>
</dbReference>
<dbReference type="GO" id="GO:0006508">
    <property type="term" value="P:proteolysis"/>
    <property type="evidence" value="ECO:0007669"/>
    <property type="project" value="InterPro"/>
</dbReference>
<feature type="domain" description="IPT/TIG" evidence="3">
    <location>
        <begin position="725"/>
        <end position="805"/>
    </location>
</feature>
<dbReference type="STRING" id="405436.SAMN05444365_101854"/>
<gene>
    <name evidence="5" type="ORF">SAMN05444365_101854</name>
</gene>
<protein>
    <submittedName>
        <fullName evidence="5">IPT/TIG domain-containing protein</fullName>
    </submittedName>
</protein>
<evidence type="ECO:0000313" key="6">
    <source>
        <dbReference type="Proteomes" id="UP000242415"/>
    </source>
</evidence>
<feature type="domain" description="Peptidase C1A papain C-terminal" evidence="4">
    <location>
        <begin position="64"/>
        <end position="289"/>
    </location>
</feature>
<evidence type="ECO:0000313" key="5">
    <source>
        <dbReference type="EMBL" id="SDY15355.1"/>
    </source>
</evidence>
<accession>A0A1H3HJG3</accession>
<dbReference type="Pfam" id="PF00112">
    <property type="entry name" value="Peptidase_C1"/>
    <property type="match status" value="1"/>
</dbReference>
<feature type="domain" description="IPT/TIG" evidence="3">
    <location>
        <begin position="468"/>
        <end position="551"/>
    </location>
</feature>
<proteinExistence type="predicted"/>
<sequence>MSVLLRRLTSPLVALLAVIAVTVPATAAVAAPAPLPHVVGGYIPSGGRILAGADQAGVYASTTLPASVDLRQYAPPVGDQGQVGSCVAWTIAHGIMGYYATRTGGVGAPYAPLFLYMRTVAPGGAPSAGLNPDQALANAQSGGVDTQDNYFQGTTGWQTPPTAQQIENAKNFKVTGWSRLWLGGNQGSAAQTAVQQALASGSPVAIGFPVFNDFMNLRTHSVYSTTSGTNLGGHMVAAFGYDAQGVFIRNSWGTGWGNGGDAKVSWSFVNSVVNGAYTVSGIQTPSAPIPMPPTVASLSVNKGSSDGGTQVTITGAGLASASAVRFGSASATFSPVQANGVTKLVATAPANALGTVDVTVTNTAGTSPVGTASKFTYVPPPPAVSGMSASSLLIFGGTTITVNGTNLTGAKSVKIGTKIATPKVLSATSLTFVAPPMPVGTYDVTVTTAQGTSPTGPAARLTYVNPPPPAVESVTPSSALTYLSTPVVVTGTNLTGASRVTLGGKALTFTRVSDTQLRLTVPPGTAGTVDLQVTTPGGTSEVGTSAQFTYRTPPAPAITSISPKSALTYVTTPVVITGVNLTAASKVTVDGVAVSFTRVSDTQIKVSMRPHAAGDVDVQVTTPGGVTATGSDAQFSYTAPPAPVVDTVSPASGLTYLTTTALVTGTDLTAASGVTAGGVKVTFSRISSTQLRVTLPPRAAGDVQLTVTTPGGTSTGTFTYVAPPPPKVTGLSVGKGLTYVSTPVTLTGTDLTAASAVTAGGTRVSFTRVSDTQIRATLPPRAAGSVDVLVTTPGGTSEAVPFTYEAPPPPVIDAISPEKAYTYKTTTVGLTGSNFTAASAVTLGGVKVSFVRISDTQLRVTLPPRPAGALGVRVTTPGGTSEAGTFTYETPPPPAISSLTVTSAMTYVSTVVLVNGSNFTAASRVTAGGVATPFTVVNDGQLRVVLPPRAASAAGTVDVQVTTPGGTTTASPASEFTFVAPPVPTLSSLSPASGLTTKSTTVVITGTGLTAASRVTVGGTAVTLVRLSDTQVRVTMPPRAAGTYPVVVTTPGGVTAASSGSTFRYTVS</sequence>
<dbReference type="Gene3D" id="3.90.70.10">
    <property type="entry name" value="Cysteine proteinases"/>
    <property type="match status" value="1"/>
</dbReference>
<dbReference type="InterPro" id="IPR038765">
    <property type="entry name" value="Papain-like_cys_pep_sf"/>
</dbReference>
<dbReference type="InterPro" id="IPR052387">
    <property type="entry name" value="Fibrocystin"/>
</dbReference>
<dbReference type="Pfam" id="PF01833">
    <property type="entry name" value="TIG"/>
    <property type="match status" value="9"/>
</dbReference>
<dbReference type="RefSeq" id="WP_175543490.1">
    <property type="nucleotide sequence ID" value="NZ_FNPH01000001.1"/>
</dbReference>
<dbReference type="Proteomes" id="UP000242415">
    <property type="component" value="Unassembled WGS sequence"/>
</dbReference>
<dbReference type="AlphaFoldDB" id="A0A1H3HJG3"/>
<dbReference type="InterPro" id="IPR013783">
    <property type="entry name" value="Ig-like_fold"/>
</dbReference>
<feature type="domain" description="IPT/TIG" evidence="3">
    <location>
        <begin position="809"/>
        <end position="889"/>
    </location>
</feature>
<feature type="domain" description="IPT/TIG" evidence="3">
    <location>
        <begin position="555"/>
        <end position="638"/>
    </location>
</feature>
<name>A0A1H3HJG3_9ACTN</name>
<dbReference type="EMBL" id="FNPH01000001">
    <property type="protein sequence ID" value="SDY15355.1"/>
    <property type="molecule type" value="Genomic_DNA"/>
</dbReference>
<evidence type="ECO:0000256" key="1">
    <source>
        <dbReference type="ARBA" id="ARBA00022729"/>
    </source>
</evidence>
<dbReference type="InterPro" id="IPR000668">
    <property type="entry name" value="Peptidase_C1A_C"/>
</dbReference>
<dbReference type="CDD" id="cd02619">
    <property type="entry name" value="Peptidase_C1"/>
    <property type="match status" value="1"/>
</dbReference>
<dbReference type="CDD" id="cd00102">
    <property type="entry name" value="IPT"/>
    <property type="match status" value="3"/>
</dbReference>